<dbReference type="GO" id="GO:0000724">
    <property type="term" value="P:double-strand break repair via homologous recombination"/>
    <property type="evidence" value="ECO:0007669"/>
    <property type="project" value="TreeGrafter"/>
</dbReference>
<dbReference type="Pfam" id="PF00271">
    <property type="entry name" value="Helicase_C"/>
    <property type="match status" value="1"/>
</dbReference>
<evidence type="ECO:0000313" key="7">
    <source>
        <dbReference type="EMBL" id="KAF1813568.1"/>
    </source>
</evidence>
<name>A0A6G1G6A7_9PEZI</name>
<dbReference type="RefSeq" id="XP_033535199.1">
    <property type="nucleotide sequence ID" value="XM_033678079.1"/>
</dbReference>
<dbReference type="EC" id="5.6.2.4" evidence="5"/>
<dbReference type="GO" id="GO:0005737">
    <property type="term" value="C:cytoplasm"/>
    <property type="evidence" value="ECO:0007669"/>
    <property type="project" value="TreeGrafter"/>
</dbReference>
<dbReference type="OrthoDB" id="5413666at2759"/>
<dbReference type="PANTHER" id="PTHR13710">
    <property type="entry name" value="DNA HELICASE RECQ FAMILY MEMBER"/>
    <property type="match status" value="1"/>
</dbReference>
<feature type="domain" description="Helicase C-terminal" evidence="6">
    <location>
        <begin position="1"/>
        <end position="151"/>
    </location>
</feature>
<dbReference type="PANTHER" id="PTHR13710:SF105">
    <property type="entry name" value="ATP-DEPENDENT DNA HELICASE Q1"/>
    <property type="match status" value="1"/>
</dbReference>
<accession>A0A6G1G6A7</accession>
<dbReference type="PROSITE" id="PS51194">
    <property type="entry name" value="HELICASE_CTER"/>
    <property type="match status" value="1"/>
</dbReference>
<feature type="non-terminal residue" evidence="7">
    <location>
        <position position="1"/>
    </location>
</feature>
<keyword evidence="2" id="KW-0238">DNA-binding</keyword>
<dbReference type="GO" id="GO:0003677">
    <property type="term" value="F:DNA binding"/>
    <property type="evidence" value="ECO:0007669"/>
    <property type="project" value="UniProtKB-KW"/>
</dbReference>
<comment type="similarity">
    <text evidence="1">Belongs to the helicase family. RecQ subfamily.</text>
</comment>
<dbReference type="AlphaFoldDB" id="A0A6G1G6A7"/>
<dbReference type="GO" id="GO:0009378">
    <property type="term" value="F:four-way junction helicase activity"/>
    <property type="evidence" value="ECO:0007669"/>
    <property type="project" value="TreeGrafter"/>
</dbReference>
<dbReference type="InterPro" id="IPR001650">
    <property type="entry name" value="Helicase_C-like"/>
</dbReference>
<protein>
    <recommendedName>
        <fullName evidence="5">DNA 3'-5' helicase</fullName>
        <ecNumber evidence="5">5.6.2.4</ecNumber>
    </recommendedName>
</protein>
<sequence length="308" mass="34352">SRRDIQKCAECLRGWLQKLSAGAVGAHDCKQIIQVYHSHTTPNDKNAIYDQFSKADSKIRIMVATESLGTGVDLSDVTRVVQYGFPLERLLCVLIQRFGRAARMAGIKGEAIFLVESWAIGDRILSTRPALLSRTQTPSCLRRPSNTSRLAQSYSADPGVGGDILDDESDIAVDAIKYDIPGEQHRRKTERERRTDLHDDCPALFNLVNRSACLRRILMDWLQESLSDPASRLPAPEPQECCNVCNPDLARAVPFPWDTTTGLRKPQTGTASGAFYNRLTLWGDNVVNSAHRMMKPELSARLFAPKEE</sequence>
<dbReference type="InterPro" id="IPR027417">
    <property type="entry name" value="P-loop_NTPase"/>
</dbReference>
<dbReference type="EMBL" id="ML975155">
    <property type="protein sequence ID" value="KAF1813568.1"/>
    <property type="molecule type" value="Genomic_DNA"/>
</dbReference>
<evidence type="ECO:0000313" key="9">
    <source>
        <dbReference type="RefSeq" id="XP_033535199.1"/>
    </source>
</evidence>
<reference evidence="9" key="3">
    <citation type="submission" date="2025-04" db="UniProtKB">
        <authorList>
            <consortium name="RefSeq"/>
        </authorList>
    </citation>
    <scope>IDENTIFICATION</scope>
    <source>
        <strain evidence="9">CBS 781.70</strain>
    </source>
</reference>
<dbReference type="Proteomes" id="UP000504638">
    <property type="component" value="Unplaced"/>
</dbReference>
<dbReference type="GO" id="GO:0043138">
    <property type="term" value="F:3'-5' DNA helicase activity"/>
    <property type="evidence" value="ECO:0007669"/>
    <property type="project" value="UniProtKB-EC"/>
</dbReference>
<evidence type="ECO:0000256" key="1">
    <source>
        <dbReference type="ARBA" id="ARBA00005446"/>
    </source>
</evidence>
<dbReference type="Gene3D" id="3.40.50.300">
    <property type="entry name" value="P-loop containing nucleotide triphosphate hydrolases"/>
    <property type="match status" value="1"/>
</dbReference>
<dbReference type="SMART" id="SM00490">
    <property type="entry name" value="HELICc"/>
    <property type="match status" value="1"/>
</dbReference>
<dbReference type="SUPFAM" id="SSF52540">
    <property type="entry name" value="P-loop containing nucleoside triphosphate hydrolases"/>
    <property type="match status" value="1"/>
</dbReference>
<keyword evidence="8" id="KW-1185">Reference proteome</keyword>
<evidence type="ECO:0000256" key="2">
    <source>
        <dbReference type="ARBA" id="ARBA00023125"/>
    </source>
</evidence>
<comment type="catalytic activity">
    <reaction evidence="4">
        <text>Couples ATP hydrolysis with the unwinding of duplex DNA by translocating in the 3'-5' direction.</text>
        <dbReference type="EC" id="5.6.2.4"/>
    </reaction>
</comment>
<evidence type="ECO:0000256" key="3">
    <source>
        <dbReference type="ARBA" id="ARBA00023235"/>
    </source>
</evidence>
<organism evidence="7">
    <name type="scientific">Eremomyces bilateralis CBS 781.70</name>
    <dbReference type="NCBI Taxonomy" id="1392243"/>
    <lineage>
        <taxon>Eukaryota</taxon>
        <taxon>Fungi</taxon>
        <taxon>Dikarya</taxon>
        <taxon>Ascomycota</taxon>
        <taxon>Pezizomycotina</taxon>
        <taxon>Dothideomycetes</taxon>
        <taxon>Dothideomycetes incertae sedis</taxon>
        <taxon>Eremomycetales</taxon>
        <taxon>Eremomycetaceae</taxon>
        <taxon>Eremomyces</taxon>
    </lineage>
</organism>
<evidence type="ECO:0000313" key="8">
    <source>
        <dbReference type="Proteomes" id="UP000504638"/>
    </source>
</evidence>
<dbReference type="GeneID" id="54418649"/>
<dbReference type="GO" id="GO:0005694">
    <property type="term" value="C:chromosome"/>
    <property type="evidence" value="ECO:0007669"/>
    <property type="project" value="TreeGrafter"/>
</dbReference>
<keyword evidence="3" id="KW-0413">Isomerase</keyword>
<evidence type="ECO:0000259" key="6">
    <source>
        <dbReference type="PROSITE" id="PS51194"/>
    </source>
</evidence>
<gene>
    <name evidence="7 9" type="ORF">P152DRAFT_448860</name>
</gene>
<evidence type="ECO:0000256" key="4">
    <source>
        <dbReference type="ARBA" id="ARBA00034617"/>
    </source>
</evidence>
<reference evidence="7 9" key="1">
    <citation type="submission" date="2020-01" db="EMBL/GenBank/DDBJ databases">
        <authorList>
            <consortium name="DOE Joint Genome Institute"/>
            <person name="Haridas S."/>
            <person name="Albert R."/>
            <person name="Binder M."/>
            <person name="Bloem J."/>
            <person name="Labutti K."/>
            <person name="Salamov A."/>
            <person name="Andreopoulos B."/>
            <person name="Baker S.E."/>
            <person name="Barry K."/>
            <person name="Bills G."/>
            <person name="Bluhm B.H."/>
            <person name="Cannon C."/>
            <person name="Castanera R."/>
            <person name="Culley D.E."/>
            <person name="Daum C."/>
            <person name="Ezra D."/>
            <person name="Gonzalez J.B."/>
            <person name="Henrissat B."/>
            <person name="Kuo A."/>
            <person name="Liang C."/>
            <person name="Lipzen A."/>
            <person name="Lutzoni F."/>
            <person name="Magnuson J."/>
            <person name="Mondo S."/>
            <person name="Nolan M."/>
            <person name="Ohm R."/>
            <person name="Pangilinan J."/>
            <person name="Park H.-J."/>
            <person name="Ramirez L."/>
            <person name="Alfaro M."/>
            <person name="Sun H."/>
            <person name="Tritt A."/>
            <person name="Yoshinaga Y."/>
            <person name="Zwiers L.-H."/>
            <person name="Turgeon B.G."/>
            <person name="Goodwin S.B."/>
            <person name="Spatafora J.W."/>
            <person name="Crous P.W."/>
            <person name="Grigoriev I.V."/>
        </authorList>
    </citation>
    <scope>NUCLEOTIDE SEQUENCE</scope>
    <source>
        <strain evidence="7 9">CBS 781.70</strain>
    </source>
</reference>
<evidence type="ECO:0000256" key="5">
    <source>
        <dbReference type="ARBA" id="ARBA00034808"/>
    </source>
</evidence>
<reference evidence="9" key="2">
    <citation type="submission" date="2020-04" db="EMBL/GenBank/DDBJ databases">
        <authorList>
            <consortium name="NCBI Genome Project"/>
        </authorList>
    </citation>
    <scope>NUCLEOTIDE SEQUENCE</scope>
    <source>
        <strain evidence="9">CBS 781.70</strain>
    </source>
</reference>
<proteinExistence type="inferred from homology"/>